<dbReference type="Proteomes" id="UP000478636">
    <property type="component" value="Unassembled WGS sequence"/>
</dbReference>
<dbReference type="PROSITE" id="PS00216">
    <property type="entry name" value="SUGAR_TRANSPORT_1"/>
    <property type="match status" value="1"/>
</dbReference>
<feature type="domain" description="Major facilitator superfamily (MFS) profile" evidence="8">
    <location>
        <begin position="31"/>
        <end position="407"/>
    </location>
</feature>
<dbReference type="CDD" id="cd17489">
    <property type="entry name" value="MFS_YfcJ_like"/>
    <property type="match status" value="1"/>
</dbReference>
<gene>
    <name evidence="9" type="ORF">GQS40_05215</name>
</gene>
<dbReference type="InterPro" id="IPR011701">
    <property type="entry name" value="MFS"/>
</dbReference>
<dbReference type="PROSITE" id="PS50850">
    <property type="entry name" value="MFS"/>
    <property type="match status" value="1"/>
</dbReference>
<evidence type="ECO:0000256" key="7">
    <source>
        <dbReference type="SAM" id="Phobius"/>
    </source>
</evidence>
<dbReference type="InterPro" id="IPR052714">
    <property type="entry name" value="MFS_Exporter"/>
</dbReference>
<dbReference type="GO" id="GO:0005886">
    <property type="term" value="C:plasma membrane"/>
    <property type="evidence" value="ECO:0007669"/>
    <property type="project" value="UniProtKB-SubCell"/>
</dbReference>
<proteinExistence type="predicted"/>
<evidence type="ECO:0000313" key="10">
    <source>
        <dbReference type="Proteomes" id="UP000478636"/>
    </source>
</evidence>
<evidence type="ECO:0000256" key="5">
    <source>
        <dbReference type="ARBA" id="ARBA00023136"/>
    </source>
</evidence>
<dbReference type="Pfam" id="PF07690">
    <property type="entry name" value="MFS_1"/>
    <property type="match status" value="1"/>
</dbReference>
<name>A0A6L7A688_LEULA</name>
<feature type="transmembrane region" description="Helical" evidence="7">
    <location>
        <begin position="322"/>
        <end position="344"/>
    </location>
</feature>
<dbReference type="SUPFAM" id="SSF103473">
    <property type="entry name" value="MFS general substrate transporter"/>
    <property type="match status" value="1"/>
</dbReference>
<feature type="transmembrane region" description="Helical" evidence="7">
    <location>
        <begin position="265"/>
        <end position="286"/>
    </location>
</feature>
<dbReference type="InterPro" id="IPR036259">
    <property type="entry name" value="MFS_trans_sf"/>
</dbReference>
<evidence type="ECO:0000256" key="6">
    <source>
        <dbReference type="SAM" id="MobiDB-lite"/>
    </source>
</evidence>
<keyword evidence="4 7" id="KW-1133">Transmembrane helix</keyword>
<keyword evidence="3 7" id="KW-0812">Transmembrane</keyword>
<feature type="transmembrane region" description="Helical" evidence="7">
    <location>
        <begin position="356"/>
        <end position="378"/>
    </location>
</feature>
<feature type="transmembrane region" description="Helical" evidence="7">
    <location>
        <begin position="293"/>
        <end position="316"/>
    </location>
</feature>
<feature type="transmembrane region" description="Helical" evidence="7">
    <location>
        <begin position="32"/>
        <end position="52"/>
    </location>
</feature>
<dbReference type="RefSeq" id="WP_029509377.1">
    <property type="nucleotide sequence ID" value="NZ_JBELZW010000001.1"/>
</dbReference>
<dbReference type="GO" id="GO:0022857">
    <property type="term" value="F:transmembrane transporter activity"/>
    <property type="evidence" value="ECO:0007669"/>
    <property type="project" value="InterPro"/>
</dbReference>
<protein>
    <submittedName>
        <fullName evidence="9">MFS transporter</fullName>
    </submittedName>
</protein>
<dbReference type="AlphaFoldDB" id="A0A6L7A688"/>
<dbReference type="InterPro" id="IPR005829">
    <property type="entry name" value="Sugar_transporter_CS"/>
</dbReference>
<feature type="transmembrane region" description="Helical" evidence="7">
    <location>
        <begin position="185"/>
        <end position="204"/>
    </location>
</feature>
<dbReference type="EMBL" id="WSZI01000013">
    <property type="protein sequence ID" value="MWN21076.1"/>
    <property type="molecule type" value="Genomic_DNA"/>
</dbReference>
<comment type="caution">
    <text evidence="9">The sequence shown here is derived from an EMBL/GenBank/DDBJ whole genome shotgun (WGS) entry which is preliminary data.</text>
</comment>
<sequence length="413" mass="44208">MIQQHDRLMPHTKDAAKDRHVGQTQRLFQQDFLLLMVINFMVMTAVTAQMGTLPLYVTQLGGNAMMSGLVIGIWGLAALVARVPVGKMIDRFGRKPLIVIGLLVLVVDFGLLIFSQSLLVLILLRAFQGIGNGTQSTAVATLVADKLPPRQLSIGLGYFSISQTLPAAVGPAIGLLIVNHWGFQAMFYFSLGLVVVALGLTVLVRDTYDVKAQQTTAATSPVGILALLAQVSIWAPSLVVFIAAFANAAVAAFLVQFGFEKGLPLTLVGLSFTVQALVGVLARIWFAKLYLYFHTLTLVGSSIVMIASAYVCIAFSPGIGGFLIAGGLIGLGFALLMPLMNAVVLRDVLPVQRGRATAIFSSGTDVAYGMGAIIWGIFASYFGYFAVYCVAAILVVTTLSLVMRYRHMLQQSV</sequence>
<keyword evidence="2" id="KW-0813">Transport</keyword>
<comment type="subcellular location">
    <subcellularLocation>
        <location evidence="1">Cell membrane</location>
        <topology evidence="1">Multi-pass membrane protein</topology>
    </subcellularLocation>
</comment>
<evidence type="ECO:0000256" key="1">
    <source>
        <dbReference type="ARBA" id="ARBA00004651"/>
    </source>
</evidence>
<dbReference type="PANTHER" id="PTHR23531">
    <property type="entry name" value="QUINOLENE RESISTANCE PROTEIN NORA"/>
    <property type="match status" value="1"/>
</dbReference>
<evidence type="ECO:0000256" key="3">
    <source>
        <dbReference type="ARBA" id="ARBA00022692"/>
    </source>
</evidence>
<feature type="region of interest" description="Disordered" evidence="6">
    <location>
        <begin position="1"/>
        <end position="20"/>
    </location>
</feature>
<evidence type="ECO:0000256" key="4">
    <source>
        <dbReference type="ARBA" id="ARBA00022989"/>
    </source>
</evidence>
<dbReference type="Gene3D" id="1.20.1250.20">
    <property type="entry name" value="MFS general substrate transporter like domains"/>
    <property type="match status" value="1"/>
</dbReference>
<dbReference type="InterPro" id="IPR020846">
    <property type="entry name" value="MFS_dom"/>
</dbReference>
<feature type="transmembrane region" description="Helical" evidence="7">
    <location>
        <begin position="64"/>
        <end position="85"/>
    </location>
</feature>
<dbReference type="PANTHER" id="PTHR23531:SF1">
    <property type="entry name" value="QUINOLENE RESISTANCE PROTEIN NORA"/>
    <property type="match status" value="1"/>
</dbReference>
<evidence type="ECO:0000313" key="9">
    <source>
        <dbReference type="EMBL" id="MWN21076.1"/>
    </source>
</evidence>
<reference evidence="9 10" key="1">
    <citation type="submission" date="2019-12" db="EMBL/GenBank/DDBJ databases">
        <title>Complete genome sequence of Leuconostoc lactis strain AVN1 provides insights into metabolic potential.</title>
        <authorList>
            <person name="Besrour N."/>
            <person name="Najjari A."/>
            <person name="Fhoula I."/>
            <person name="Jaballah S."/>
            <person name="Klibi N."/>
            <person name="Ouzari H.I."/>
        </authorList>
    </citation>
    <scope>NUCLEOTIDE SEQUENCE [LARGE SCALE GENOMIC DNA]</scope>
    <source>
        <strain evidence="9 10">AVN1</strain>
    </source>
</reference>
<feature type="transmembrane region" description="Helical" evidence="7">
    <location>
        <begin position="97"/>
        <end position="124"/>
    </location>
</feature>
<keyword evidence="5 7" id="KW-0472">Membrane</keyword>
<organism evidence="9 10">
    <name type="scientific">Leuconostoc lactis</name>
    <dbReference type="NCBI Taxonomy" id="1246"/>
    <lineage>
        <taxon>Bacteria</taxon>
        <taxon>Bacillati</taxon>
        <taxon>Bacillota</taxon>
        <taxon>Bacilli</taxon>
        <taxon>Lactobacillales</taxon>
        <taxon>Lactobacillaceae</taxon>
        <taxon>Leuconostoc</taxon>
    </lineage>
</organism>
<evidence type="ECO:0000256" key="2">
    <source>
        <dbReference type="ARBA" id="ARBA00022448"/>
    </source>
</evidence>
<accession>A0A6L7A688</accession>
<feature type="transmembrane region" description="Helical" evidence="7">
    <location>
        <begin position="384"/>
        <end position="403"/>
    </location>
</feature>
<evidence type="ECO:0000259" key="8">
    <source>
        <dbReference type="PROSITE" id="PS50850"/>
    </source>
</evidence>